<comment type="caution">
    <text evidence="5">The sequence shown here is derived from an EMBL/GenBank/DDBJ whole genome shotgun (WGS) entry which is preliminary data.</text>
</comment>
<dbReference type="Pfam" id="PF14818">
    <property type="entry name" value="SOGA1-2-like_CC"/>
    <property type="match status" value="1"/>
</dbReference>
<dbReference type="InterPro" id="IPR027882">
    <property type="entry name" value="SOGA1/2-like_CC"/>
</dbReference>
<dbReference type="OrthoDB" id="8853790at2759"/>
<dbReference type="PANTHER" id="PTHR15705">
    <property type="entry name" value="MCG7194, ISOFORM CRA_A"/>
    <property type="match status" value="1"/>
</dbReference>
<name>A0A9Q1I0D8_CONCO</name>
<dbReference type="PANTHER" id="PTHR15705:SF1">
    <property type="entry name" value="RIKEN CDNA 9330159F19 GENE"/>
    <property type="match status" value="1"/>
</dbReference>
<feature type="region of interest" description="Disordered" evidence="3">
    <location>
        <begin position="507"/>
        <end position="558"/>
    </location>
</feature>
<feature type="region of interest" description="Disordered" evidence="3">
    <location>
        <begin position="75"/>
        <end position="128"/>
    </location>
</feature>
<proteinExistence type="predicted"/>
<reference evidence="5" key="1">
    <citation type="journal article" date="2023" name="Science">
        <title>Genome structures resolve the early diversification of teleost fishes.</title>
        <authorList>
            <person name="Parey E."/>
            <person name="Louis A."/>
            <person name="Montfort J."/>
            <person name="Bouchez O."/>
            <person name="Roques C."/>
            <person name="Iampietro C."/>
            <person name="Lluch J."/>
            <person name="Castinel A."/>
            <person name="Donnadieu C."/>
            <person name="Desvignes T."/>
            <person name="Floi Bucao C."/>
            <person name="Jouanno E."/>
            <person name="Wen M."/>
            <person name="Mejri S."/>
            <person name="Dirks R."/>
            <person name="Jansen H."/>
            <person name="Henkel C."/>
            <person name="Chen W.J."/>
            <person name="Zahm M."/>
            <person name="Cabau C."/>
            <person name="Klopp C."/>
            <person name="Thompson A.W."/>
            <person name="Robinson-Rechavi M."/>
            <person name="Braasch I."/>
            <person name="Lecointre G."/>
            <person name="Bobe J."/>
            <person name="Postlethwait J.H."/>
            <person name="Berthelot C."/>
            <person name="Roest Crollius H."/>
            <person name="Guiguen Y."/>
        </authorList>
    </citation>
    <scope>NUCLEOTIDE SEQUENCE</scope>
    <source>
        <strain evidence="5">Concon-B</strain>
    </source>
</reference>
<feature type="domain" description="SOGA 1/2-like coiled-coil" evidence="4">
    <location>
        <begin position="4"/>
        <end position="57"/>
    </location>
</feature>
<feature type="region of interest" description="Disordered" evidence="3">
    <location>
        <begin position="362"/>
        <end position="391"/>
    </location>
</feature>
<feature type="compositionally biased region" description="Low complexity" evidence="3">
    <location>
        <begin position="518"/>
        <end position="542"/>
    </location>
</feature>
<feature type="region of interest" description="Disordered" evidence="3">
    <location>
        <begin position="186"/>
        <end position="256"/>
    </location>
</feature>
<evidence type="ECO:0000256" key="3">
    <source>
        <dbReference type="SAM" id="MobiDB-lite"/>
    </source>
</evidence>
<protein>
    <recommendedName>
        <fullName evidence="4">SOGA 1/2-like coiled-coil domain-containing protein</fullName>
    </recommendedName>
</protein>
<feature type="compositionally biased region" description="Polar residues" evidence="3">
    <location>
        <begin position="244"/>
        <end position="256"/>
    </location>
</feature>
<accession>A0A9Q1I0D8</accession>
<evidence type="ECO:0000256" key="1">
    <source>
        <dbReference type="ARBA" id="ARBA00023054"/>
    </source>
</evidence>
<evidence type="ECO:0000259" key="4">
    <source>
        <dbReference type="Pfam" id="PF14818"/>
    </source>
</evidence>
<gene>
    <name evidence="5" type="ORF">COCON_G00093410</name>
</gene>
<feature type="compositionally biased region" description="Basic and acidic residues" evidence="3">
    <location>
        <begin position="189"/>
        <end position="207"/>
    </location>
</feature>
<feature type="compositionally biased region" description="Polar residues" evidence="3">
    <location>
        <begin position="97"/>
        <end position="113"/>
    </location>
</feature>
<organism evidence="5 6">
    <name type="scientific">Conger conger</name>
    <name type="common">Conger eel</name>
    <name type="synonym">Muraena conger</name>
    <dbReference type="NCBI Taxonomy" id="82655"/>
    <lineage>
        <taxon>Eukaryota</taxon>
        <taxon>Metazoa</taxon>
        <taxon>Chordata</taxon>
        <taxon>Craniata</taxon>
        <taxon>Vertebrata</taxon>
        <taxon>Euteleostomi</taxon>
        <taxon>Actinopterygii</taxon>
        <taxon>Neopterygii</taxon>
        <taxon>Teleostei</taxon>
        <taxon>Anguilliformes</taxon>
        <taxon>Congridae</taxon>
        <taxon>Conger</taxon>
    </lineage>
</organism>
<sequence length="587" mass="66141">MAAMDLQCRLEHGEGRWGREDATLLERFDAERKEWESQLRDMQKNIEELYNEVKARREGNTTGLDRSTQDCVHTNSDKNEPAPPNHHCNGYFHPPNHKSNGINSHPTHHSNGCSRPEDHYSHSRRDSAEVELEDILHSCLGQGLNASIQPHHVCDYEERPNPGAVNSALKDIARVSEDLCSYQNVIRKQSGDKRNDAQEVENEKNKQPDWGNHWGETASRGSNKADVGVKPSSWKTEAPPIPPRTTSWYPNSSNSPEPQLPVQEFFTNRKCHSPCVLTDRKCTSPSVLRKFEAMLQENEGKTLTDSGVYIVPVDSKCNTGSCRVGNTKSSAFVPVQKWLPEASTLAAEKDCRADCRSADSQKFPRSQFQPMDRETEGKSMPMDVRGPWRSPGFQEENVKVCEMGGRPKGVNSYPTVQSVENIEERKPMGSSRFHAVNEKTCRPMVPATHAQSPDFWNNCREEEPNLRAYDCSNSRVPQGQKWGPNGLEQHDDLIELLGMLGIEHQYQTAKTHPQAPCQQETSQESQRSSVSVKKSFSRPARPANRRPPSRWASQVPPAPVTRVTPFVEPAKKQTTSPYSCQIETIIM</sequence>
<dbReference type="Proteomes" id="UP001152803">
    <property type="component" value="Unassembled WGS sequence"/>
</dbReference>
<evidence type="ECO:0000313" key="5">
    <source>
        <dbReference type="EMBL" id="KAJ8274716.1"/>
    </source>
</evidence>
<keyword evidence="6" id="KW-1185">Reference proteome</keyword>
<feature type="compositionally biased region" description="Basic and acidic residues" evidence="3">
    <location>
        <begin position="115"/>
        <end position="128"/>
    </location>
</feature>
<evidence type="ECO:0000256" key="2">
    <source>
        <dbReference type="SAM" id="Coils"/>
    </source>
</evidence>
<evidence type="ECO:0000313" key="6">
    <source>
        <dbReference type="Proteomes" id="UP001152803"/>
    </source>
</evidence>
<keyword evidence="1 2" id="KW-0175">Coiled coil</keyword>
<dbReference type="EMBL" id="JAFJMO010000006">
    <property type="protein sequence ID" value="KAJ8274716.1"/>
    <property type="molecule type" value="Genomic_DNA"/>
</dbReference>
<feature type="coiled-coil region" evidence="2">
    <location>
        <begin position="25"/>
        <end position="59"/>
    </location>
</feature>
<dbReference type="AlphaFoldDB" id="A0A9Q1I0D8"/>